<comment type="caution">
    <text evidence="2">The sequence shown here is derived from an EMBL/GenBank/DDBJ whole genome shotgun (WGS) entry which is preliminary data.</text>
</comment>
<organism evidence="2 3">
    <name type="scientific">Desulfobaculum xiamenense</name>
    <dbReference type="NCBI Taxonomy" id="995050"/>
    <lineage>
        <taxon>Bacteria</taxon>
        <taxon>Pseudomonadati</taxon>
        <taxon>Thermodesulfobacteriota</taxon>
        <taxon>Desulfovibrionia</taxon>
        <taxon>Desulfovibrionales</taxon>
        <taxon>Desulfovibrionaceae</taxon>
        <taxon>Desulfobaculum</taxon>
    </lineage>
</organism>
<dbReference type="AlphaFoldDB" id="A0A846QNS0"/>
<name>A0A846QNS0_9BACT</name>
<dbReference type="SMART" id="SM00460">
    <property type="entry name" value="TGc"/>
    <property type="match status" value="1"/>
</dbReference>
<dbReference type="Gene3D" id="3.10.620.30">
    <property type="match status" value="1"/>
</dbReference>
<dbReference type="InterPro" id="IPR002931">
    <property type="entry name" value="Transglutaminase-like"/>
</dbReference>
<protein>
    <recommendedName>
        <fullName evidence="1">Transglutaminase-like domain-containing protein</fullName>
    </recommendedName>
</protein>
<evidence type="ECO:0000259" key="1">
    <source>
        <dbReference type="SMART" id="SM00460"/>
    </source>
</evidence>
<keyword evidence="3" id="KW-1185">Reference proteome</keyword>
<gene>
    <name evidence="2" type="ORF">GGQ74_002333</name>
</gene>
<evidence type="ECO:0000313" key="2">
    <source>
        <dbReference type="EMBL" id="NJB68660.1"/>
    </source>
</evidence>
<accession>A0A846QNS0</accession>
<dbReference type="SUPFAM" id="SSF54001">
    <property type="entry name" value="Cysteine proteinases"/>
    <property type="match status" value="1"/>
</dbReference>
<dbReference type="PANTHER" id="PTHR35532:SF5">
    <property type="entry name" value="CARBOHYDRATE-BINDING DOMAIN-CONTAINING PROTEIN"/>
    <property type="match status" value="1"/>
</dbReference>
<evidence type="ECO:0000313" key="3">
    <source>
        <dbReference type="Proteomes" id="UP000580856"/>
    </source>
</evidence>
<dbReference type="Pfam" id="PF01841">
    <property type="entry name" value="Transglut_core"/>
    <property type="match status" value="1"/>
</dbReference>
<dbReference type="InterPro" id="IPR038765">
    <property type="entry name" value="Papain-like_cys_pep_sf"/>
</dbReference>
<reference evidence="2 3" key="1">
    <citation type="submission" date="2020-03" db="EMBL/GenBank/DDBJ databases">
        <title>Genomic Encyclopedia of Type Strains, Phase IV (KMG-IV): sequencing the most valuable type-strain genomes for metagenomic binning, comparative biology and taxonomic classification.</title>
        <authorList>
            <person name="Goeker M."/>
        </authorList>
    </citation>
    <scope>NUCLEOTIDE SEQUENCE [LARGE SCALE GENOMIC DNA]</scope>
    <source>
        <strain evidence="2 3">DSM 24233</strain>
    </source>
</reference>
<sequence length="752" mass="80940">MVLCVLCVGCAAHGPKAGHDLIVPDEAAGAKEAALRVERVLADAGDNAPELLQFLNLYEPGTPRHRAAWFLVANLPVADAVSMSADELAEYVDYAFIARGATPWGPSIPWSIFLRYVVPHRSAQEPAQPHRRRFFEQLSPMAVASGDIRRATLAVNRWLFSRAGYAPSSRRDQGVMDTLLRGSGRCEELAIAFIAACRAVCIPARPCLVPAWRHSDGNHLWVEIWAEGGWWPIGAGEMDSDFGVGWFIPPALSAAVAIAPAYGNGPSDEPVFATRRGCTVYNRTEHYTPNGTIAVEIFDEGRPVPAAEAIVFVPEGGGFRRLGRIVCDGRGRGAMDVGGGDYLLGTGRDGRTDYAWVRVEAGGFGGASLDLARERLPEGDRWVRFARYPDIAQALGSAYEAIRAARSEYMNVVEARRLHEFAAIAGITSAVMERGGLARRDEAMVQVRAAGRRGYEVLRLLTRSDAADGETLLDCLLGMSAKDLVAMDVDAAADEARLIAGLRGVSGEGDAAFAAFVMPGRVDDEPHSHWRRAFAERFASLAGRKAPVVATAAVLAAGELRVVESGPLGPPLTLLQNLETGLAAGRRERAAFAVAILRSLGHPARMLRDADWAEYLDGGRWWPLYPGRADAMDDARVAAWYGERGELELRLEDEEGRVAGAAAVYGRDMLLARPLLDGGLEPLDDPDMRYDVARGATVFSLPAGRYLLTLVRRDAQGQPYVRIRTVDIAPGGGVSVVLPLDLPAGGPPGDLG</sequence>
<feature type="domain" description="Transglutaminase-like" evidence="1">
    <location>
        <begin position="178"/>
        <end position="237"/>
    </location>
</feature>
<dbReference type="PANTHER" id="PTHR35532">
    <property type="entry name" value="SIMILAR TO POLYHYDROXYALKANOATE DEPOLYMERASE"/>
    <property type="match status" value="1"/>
</dbReference>
<dbReference type="RefSeq" id="WP_167941706.1">
    <property type="nucleotide sequence ID" value="NZ_JAATJA010000002.1"/>
</dbReference>
<dbReference type="Proteomes" id="UP000580856">
    <property type="component" value="Unassembled WGS sequence"/>
</dbReference>
<dbReference type="EMBL" id="JAATJA010000002">
    <property type="protein sequence ID" value="NJB68660.1"/>
    <property type="molecule type" value="Genomic_DNA"/>
</dbReference>
<proteinExistence type="predicted"/>